<dbReference type="InterPro" id="IPR004891">
    <property type="entry name" value="Mercury-R_MerC"/>
</dbReference>
<protein>
    <submittedName>
        <fullName evidence="2">MerC domain-containing protein</fullName>
    </submittedName>
</protein>
<feature type="transmembrane region" description="Helical" evidence="1">
    <location>
        <begin position="20"/>
        <end position="41"/>
    </location>
</feature>
<evidence type="ECO:0000313" key="3">
    <source>
        <dbReference type="Proteomes" id="UP000595894"/>
    </source>
</evidence>
<dbReference type="GO" id="GO:0016020">
    <property type="term" value="C:membrane"/>
    <property type="evidence" value="ECO:0007669"/>
    <property type="project" value="InterPro"/>
</dbReference>
<keyword evidence="1" id="KW-0812">Transmembrane</keyword>
<keyword evidence="3" id="KW-1185">Reference proteome</keyword>
<dbReference type="EMBL" id="CP061035">
    <property type="protein sequence ID" value="QQV78589.1"/>
    <property type="molecule type" value="Genomic_DNA"/>
</dbReference>
<keyword evidence="1" id="KW-0472">Membrane</keyword>
<name>A0A974NWZ8_9SPHN</name>
<dbReference type="RefSeq" id="WP_202095591.1">
    <property type="nucleotide sequence ID" value="NZ_CP061035.1"/>
</dbReference>
<gene>
    <name evidence="2" type="ORF">H5J25_08240</name>
</gene>
<organism evidence="2 3">
    <name type="scientific">Sphingomonas aliaeris</name>
    <dbReference type="NCBI Taxonomy" id="2759526"/>
    <lineage>
        <taxon>Bacteria</taxon>
        <taxon>Pseudomonadati</taxon>
        <taxon>Pseudomonadota</taxon>
        <taxon>Alphaproteobacteria</taxon>
        <taxon>Sphingomonadales</taxon>
        <taxon>Sphingomonadaceae</taxon>
        <taxon>Sphingomonas</taxon>
    </lineage>
</organism>
<dbReference type="GO" id="GO:0015097">
    <property type="term" value="F:mercury ion transmembrane transporter activity"/>
    <property type="evidence" value="ECO:0007669"/>
    <property type="project" value="InterPro"/>
</dbReference>
<accession>A0A974NWZ8</accession>
<dbReference type="Proteomes" id="UP000595894">
    <property type="component" value="Chromosome"/>
</dbReference>
<dbReference type="Pfam" id="PF03203">
    <property type="entry name" value="MerC"/>
    <property type="match status" value="1"/>
</dbReference>
<evidence type="ECO:0000313" key="2">
    <source>
        <dbReference type="EMBL" id="QQV78589.1"/>
    </source>
</evidence>
<reference evidence="3" key="1">
    <citation type="submission" date="2020-09" db="EMBL/GenBank/DDBJ databases">
        <title>Sphingomonas sp., a new species isolated from pork steak.</title>
        <authorList>
            <person name="Heidler von Heilborn D."/>
        </authorList>
    </citation>
    <scope>NUCLEOTIDE SEQUENCE [LARGE SCALE GENOMIC DNA]</scope>
</reference>
<dbReference type="AlphaFoldDB" id="A0A974NWZ8"/>
<feature type="transmembrane region" description="Helical" evidence="1">
    <location>
        <begin position="53"/>
        <end position="71"/>
    </location>
</feature>
<sequence>MASRMQTNTLDWIESHADRWAIGLSGLCMVHCLTSAVLLALLSTAGGLLLNPLFHEIGLTIAIGLGILALGRGIVQHGYMMPASVGALGLGIMAGAMNLPHDGSSGETVWTLVGVGLLALGHDLNRRAVN</sequence>
<evidence type="ECO:0000256" key="1">
    <source>
        <dbReference type="SAM" id="Phobius"/>
    </source>
</evidence>
<dbReference type="KEGG" id="sari:H5J25_08240"/>
<keyword evidence="1" id="KW-1133">Transmembrane helix</keyword>
<proteinExistence type="predicted"/>